<protein>
    <submittedName>
        <fullName evidence="2">Uncharacterized protein</fullName>
    </submittedName>
</protein>
<dbReference type="KEGG" id="lpav:PLANPX_0726"/>
<feature type="region of interest" description="Disordered" evidence="1">
    <location>
        <begin position="33"/>
        <end position="123"/>
    </location>
</feature>
<proteinExistence type="predicted"/>
<evidence type="ECO:0000313" key="3">
    <source>
        <dbReference type="Proteomes" id="UP000326837"/>
    </source>
</evidence>
<gene>
    <name evidence="2" type="ORF">PLANPX_0726</name>
</gene>
<organism evidence="2 3">
    <name type="scientific">Lacipirellula parvula</name>
    <dbReference type="NCBI Taxonomy" id="2650471"/>
    <lineage>
        <taxon>Bacteria</taxon>
        <taxon>Pseudomonadati</taxon>
        <taxon>Planctomycetota</taxon>
        <taxon>Planctomycetia</taxon>
        <taxon>Pirellulales</taxon>
        <taxon>Lacipirellulaceae</taxon>
        <taxon>Lacipirellula</taxon>
    </lineage>
</organism>
<dbReference type="AlphaFoldDB" id="A0A5K7X381"/>
<sequence length="161" mass="16460">MLAFLIGTTILNLFLGYALAVYLMRASQDAEYRPQPRPADRSSTSEQASGLFADPTTSSANSTQTATDNQAATTAAAGGTTTEQAASGQTPSASTATATAGAASTTATAGTGEDGVARADGSEELDQQLLAGIADFRSQLAKLRSETGQPEEGKRRPVARK</sequence>
<accession>A0A5K7X381</accession>
<dbReference type="RefSeq" id="WP_152097313.1">
    <property type="nucleotide sequence ID" value="NZ_AP021861.1"/>
</dbReference>
<reference evidence="3" key="1">
    <citation type="submission" date="2019-10" db="EMBL/GenBank/DDBJ databases">
        <title>Lacipirellula parvula gen. nov., sp. nov., representing a lineage of planctomycetes widespread in freshwater anoxic habitats, and description of the family Lacipirellulaceae.</title>
        <authorList>
            <person name="Dedysh S.N."/>
            <person name="Kulichevskaya I.S."/>
            <person name="Beletsky A.V."/>
            <person name="Rakitin A.L."/>
            <person name="Mardanov A.V."/>
            <person name="Ivanova A.A."/>
            <person name="Saltykova V.X."/>
            <person name="Rijpstra W.I.C."/>
            <person name="Sinninghe Damste J.S."/>
            <person name="Ravin N.V."/>
        </authorList>
    </citation>
    <scope>NUCLEOTIDE SEQUENCE [LARGE SCALE GENOMIC DNA]</scope>
    <source>
        <strain evidence="3">PX69</strain>
    </source>
</reference>
<feature type="compositionally biased region" description="Low complexity" evidence="1">
    <location>
        <begin position="56"/>
        <end position="111"/>
    </location>
</feature>
<dbReference type="EMBL" id="AP021861">
    <property type="protein sequence ID" value="BBO31114.1"/>
    <property type="molecule type" value="Genomic_DNA"/>
</dbReference>
<name>A0A5K7X381_9BACT</name>
<dbReference type="Proteomes" id="UP000326837">
    <property type="component" value="Chromosome"/>
</dbReference>
<evidence type="ECO:0000256" key="1">
    <source>
        <dbReference type="SAM" id="MobiDB-lite"/>
    </source>
</evidence>
<evidence type="ECO:0000313" key="2">
    <source>
        <dbReference type="EMBL" id="BBO31114.1"/>
    </source>
</evidence>
<keyword evidence="3" id="KW-1185">Reference proteome</keyword>